<name>A0A3G4ZUH7_9VIRU</name>
<evidence type="ECO:0000313" key="1">
    <source>
        <dbReference type="EMBL" id="AYV77253.1"/>
    </source>
</evidence>
<reference evidence="1" key="1">
    <citation type="submission" date="2018-10" db="EMBL/GenBank/DDBJ databases">
        <title>Hidden diversity of soil giant viruses.</title>
        <authorList>
            <person name="Schulz F."/>
            <person name="Alteio L."/>
            <person name="Goudeau D."/>
            <person name="Ryan E.M."/>
            <person name="Malmstrom R.R."/>
            <person name="Blanchard J."/>
            <person name="Woyke T."/>
        </authorList>
    </citation>
    <scope>NUCLEOTIDE SEQUENCE</scope>
    <source>
        <strain evidence="1">BAV1</strain>
    </source>
</reference>
<gene>
    <name evidence="1" type="ORF">Barrevirus24_3</name>
</gene>
<proteinExistence type="predicted"/>
<dbReference type="EMBL" id="MK072021">
    <property type="protein sequence ID" value="AYV77253.1"/>
    <property type="molecule type" value="Genomic_DNA"/>
</dbReference>
<protein>
    <submittedName>
        <fullName evidence="1">Uncharacterized protein</fullName>
    </submittedName>
</protein>
<accession>A0A3G4ZUH7</accession>
<sequence>METSYFSNPALKDVIPLILTKLDPQSLSRISRCNILLNKAAKNLLICGQIFNYITNDEACLDHYTTLSINQGWYSWFNYYFTKLWSRKIKYNNEPSGMWWGIRRYVDIMTLIGQYDYLTDSNYNSTRTERIEIKNLQLKQSYESVINEEKQDFRMIRLALSVINDNISYKNQNNKYVLALFYGSCLSENDALMKVDIFLSIIKNGLSLDDQLNTPGSSTLFQALSNALTVGNIEVYKKLLSLIDSTVPSRSPYFLNASCQNKTKNIEALFDEMMIILPGDNSRKVDLIHCLTMSVWNSNHVLIKYIVKLLVNEKLFTDLECYTVIAEESNCKNKLDLFAEYTNKIYELVGALDHNCYMSDALYSNSLTIVPYIMQNEHIFSKNKNWKRYHRIISRNGFGVDHDDEELARIEWLALEEGEE</sequence>
<organism evidence="1">
    <name type="scientific">Barrevirus sp</name>
    <dbReference type="NCBI Taxonomy" id="2487763"/>
    <lineage>
        <taxon>Viruses</taxon>
        <taxon>Varidnaviria</taxon>
        <taxon>Bamfordvirae</taxon>
        <taxon>Nucleocytoviricota</taxon>
        <taxon>Megaviricetes</taxon>
        <taxon>Imitervirales</taxon>
        <taxon>Mimiviridae</taxon>
        <taxon>Klosneuvirinae</taxon>
    </lineage>
</organism>